<feature type="domain" description="DUF2510" evidence="2">
    <location>
        <begin position="105"/>
        <end position="131"/>
    </location>
</feature>
<evidence type="ECO:0000259" key="2">
    <source>
        <dbReference type="Pfam" id="PF10708"/>
    </source>
</evidence>
<dbReference type="Proteomes" id="UP000269998">
    <property type="component" value="Chromosome"/>
</dbReference>
<dbReference type="AlphaFoldDB" id="A0A3S4BCK0"/>
<keyword evidence="4" id="KW-1185">Reference proteome</keyword>
<protein>
    <recommendedName>
        <fullName evidence="2">DUF2510 domain-containing protein</fullName>
    </recommendedName>
</protein>
<dbReference type="RefSeq" id="WP_232021989.1">
    <property type="nucleotide sequence ID" value="NZ_CBCSKE010000004.1"/>
</dbReference>
<dbReference type="Pfam" id="PF10708">
    <property type="entry name" value="DUF2510"/>
    <property type="match status" value="1"/>
</dbReference>
<reference evidence="4" key="1">
    <citation type="submission" date="2018-02" db="EMBL/GenBank/DDBJ databases">
        <authorList>
            <person name="Seth-Smith MB H."/>
            <person name="Seth-Smith H."/>
        </authorList>
    </citation>
    <scope>NUCLEOTIDE SEQUENCE [LARGE SCALE GENOMIC DNA]</scope>
</reference>
<name>A0A3S4BCK0_9MYCO</name>
<organism evidence="3 4">
    <name type="scientific">Mycobacterium basiliense</name>
    <dbReference type="NCBI Taxonomy" id="2094119"/>
    <lineage>
        <taxon>Bacteria</taxon>
        <taxon>Bacillati</taxon>
        <taxon>Actinomycetota</taxon>
        <taxon>Actinomycetes</taxon>
        <taxon>Mycobacteriales</taxon>
        <taxon>Mycobacteriaceae</taxon>
        <taxon>Mycobacterium</taxon>
    </lineage>
</organism>
<keyword evidence="1" id="KW-0812">Transmembrane</keyword>
<keyword evidence="1" id="KW-1133">Transmembrane helix</keyword>
<gene>
    <name evidence="3" type="ORF">MB901379_00977</name>
</gene>
<keyword evidence="1" id="KW-0472">Membrane</keyword>
<dbReference type="InterPro" id="IPR018929">
    <property type="entry name" value="DUF2510"/>
</dbReference>
<dbReference type="KEGG" id="mbai:MB901379_00977"/>
<proteinExistence type="predicted"/>
<sequence length="134" mass="15182">MQNSGDRFYLKLIRHTGIVLLWQQQTYTVTGTLQDCEAAYRSAQRHNLLGGWWSLTSLLAFNWVALISNFNAIRRLRTAAEVPAARQLARPAPTPAQPPMASTPAGWYRDPAGSGQRYWDGVAWTHWTHPPSHR</sequence>
<dbReference type="EMBL" id="LR130759">
    <property type="protein sequence ID" value="VDM87435.1"/>
    <property type="molecule type" value="Genomic_DNA"/>
</dbReference>
<accession>A0A3S4BCK0</accession>
<evidence type="ECO:0000313" key="3">
    <source>
        <dbReference type="EMBL" id="VDM87435.1"/>
    </source>
</evidence>
<feature type="transmembrane region" description="Helical" evidence="1">
    <location>
        <begin position="50"/>
        <end position="67"/>
    </location>
</feature>
<evidence type="ECO:0000313" key="4">
    <source>
        <dbReference type="Proteomes" id="UP000269998"/>
    </source>
</evidence>
<evidence type="ECO:0000256" key="1">
    <source>
        <dbReference type="SAM" id="Phobius"/>
    </source>
</evidence>